<dbReference type="Pfam" id="PF24596">
    <property type="entry name" value="DUF7620"/>
    <property type="match status" value="1"/>
</dbReference>
<dbReference type="EMBL" id="SMKQ01000008">
    <property type="protein sequence ID" value="TDD54600.1"/>
    <property type="molecule type" value="Genomic_DNA"/>
</dbReference>
<comment type="caution">
    <text evidence="2">The sequence shown here is derived from an EMBL/GenBank/DDBJ whole genome shotgun (WGS) entry which is preliminary data.</text>
</comment>
<gene>
    <name evidence="2" type="ORF">E1286_05265</name>
</gene>
<accession>A0A4R4ZA34</accession>
<protein>
    <submittedName>
        <fullName evidence="2">Uncharacterized protein</fullName>
    </submittedName>
</protein>
<dbReference type="AlphaFoldDB" id="A0A4R4ZA34"/>
<dbReference type="InterPro" id="IPR056037">
    <property type="entry name" value="DUF7620"/>
</dbReference>
<evidence type="ECO:0000256" key="1">
    <source>
        <dbReference type="SAM" id="MobiDB-lite"/>
    </source>
</evidence>
<keyword evidence="3" id="KW-1185">Reference proteome</keyword>
<reference evidence="2 3" key="1">
    <citation type="submission" date="2019-03" db="EMBL/GenBank/DDBJ databases">
        <title>Draft genome sequences of novel Actinobacteria.</title>
        <authorList>
            <person name="Sahin N."/>
            <person name="Ay H."/>
            <person name="Saygin H."/>
        </authorList>
    </citation>
    <scope>NUCLEOTIDE SEQUENCE [LARGE SCALE GENOMIC DNA]</scope>
    <source>
        <strain evidence="2 3">CH32</strain>
    </source>
</reference>
<sequence length="70" mass="7974">MTDRDDENLPDIDEARHAADESLQRAEQELRLARERARCTLSLADRLRRLREENGFHEILSDAFGGAGHG</sequence>
<feature type="region of interest" description="Disordered" evidence="1">
    <location>
        <begin position="1"/>
        <end position="22"/>
    </location>
</feature>
<dbReference type="Proteomes" id="UP000295302">
    <property type="component" value="Unassembled WGS sequence"/>
</dbReference>
<feature type="compositionally biased region" description="Acidic residues" evidence="1">
    <location>
        <begin position="1"/>
        <end position="12"/>
    </location>
</feature>
<organism evidence="2 3">
    <name type="scientific">Nonomuraea terrae</name>
    <dbReference type="NCBI Taxonomy" id="2530383"/>
    <lineage>
        <taxon>Bacteria</taxon>
        <taxon>Bacillati</taxon>
        <taxon>Actinomycetota</taxon>
        <taxon>Actinomycetes</taxon>
        <taxon>Streptosporangiales</taxon>
        <taxon>Streptosporangiaceae</taxon>
        <taxon>Nonomuraea</taxon>
    </lineage>
</organism>
<proteinExistence type="predicted"/>
<name>A0A4R4ZA34_9ACTN</name>
<evidence type="ECO:0000313" key="3">
    <source>
        <dbReference type="Proteomes" id="UP000295302"/>
    </source>
</evidence>
<dbReference type="RefSeq" id="WP_132609232.1">
    <property type="nucleotide sequence ID" value="NZ_SMKQ01000008.1"/>
</dbReference>
<dbReference type="OrthoDB" id="9982883at2"/>
<feature type="compositionally biased region" description="Basic and acidic residues" evidence="1">
    <location>
        <begin position="13"/>
        <end position="22"/>
    </location>
</feature>
<evidence type="ECO:0000313" key="2">
    <source>
        <dbReference type="EMBL" id="TDD54600.1"/>
    </source>
</evidence>